<evidence type="ECO:0000313" key="2">
    <source>
        <dbReference type="Proteomes" id="UP001066276"/>
    </source>
</evidence>
<protein>
    <submittedName>
        <fullName evidence="1">Uncharacterized protein</fullName>
    </submittedName>
</protein>
<reference evidence="1" key="1">
    <citation type="journal article" date="2022" name="bioRxiv">
        <title>Sequencing and chromosome-scale assembly of the giantPleurodeles waltlgenome.</title>
        <authorList>
            <person name="Brown T."/>
            <person name="Elewa A."/>
            <person name="Iarovenko S."/>
            <person name="Subramanian E."/>
            <person name="Araus A.J."/>
            <person name="Petzold A."/>
            <person name="Susuki M."/>
            <person name="Suzuki K.-i.T."/>
            <person name="Hayashi T."/>
            <person name="Toyoda A."/>
            <person name="Oliveira C."/>
            <person name="Osipova E."/>
            <person name="Leigh N.D."/>
            <person name="Simon A."/>
            <person name="Yun M.H."/>
        </authorList>
    </citation>
    <scope>NUCLEOTIDE SEQUENCE</scope>
    <source>
        <strain evidence="1">20211129_DDA</strain>
        <tissue evidence="1">Liver</tissue>
    </source>
</reference>
<proteinExistence type="predicted"/>
<name>A0AAV7TYX2_PLEWA</name>
<gene>
    <name evidence="1" type="ORF">NDU88_006571</name>
</gene>
<dbReference type="EMBL" id="JANPWB010000006">
    <property type="protein sequence ID" value="KAJ1181364.1"/>
    <property type="molecule type" value="Genomic_DNA"/>
</dbReference>
<dbReference type="AlphaFoldDB" id="A0AAV7TYX2"/>
<evidence type="ECO:0000313" key="1">
    <source>
        <dbReference type="EMBL" id="KAJ1181364.1"/>
    </source>
</evidence>
<keyword evidence="2" id="KW-1185">Reference proteome</keyword>
<accession>A0AAV7TYX2</accession>
<sequence>MRIATPHLRPLELRPESQERLALFIRDSGEIRCHSDLHILQQEWTLRPCLQKDLPGLLVLEKTCNDRVGPPRGYRVGRTDPVYSLKLKQWREGQSGELR</sequence>
<dbReference type="Proteomes" id="UP001066276">
    <property type="component" value="Chromosome 3_2"/>
</dbReference>
<organism evidence="1 2">
    <name type="scientific">Pleurodeles waltl</name>
    <name type="common">Iberian ribbed newt</name>
    <dbReference type="NCBI Taxonomy" id="8319"/>
    <lineage>
        <taxon>Eukaryota</taxon>
        <taxon>Metazoa</taxon>
        <taxon>Chordata</taxon>
        <taxon>Craniata</taxon>
        <taxon>Vertebrata</taxon>
        <taxon>Euteleostomi</taxon>
        <taxon>Amphibia</taxon>
        <taxon>Batrachia</taxon>
        <taxon>Caudata</taxon>
        <taxon>Salamandroidea</taxon>
        <taxon>Salamandridae</taxon>
        <taxon>Pleurodelinae</taxon>
        <taxon>Pleurodeles</taxon>
    </lineage>
</organism>
<comment type="caution">
    <text evidence="1">The sequence shown here is derived from an EMBL/GenBank/DDBJ whole genome shotgun (WGS) entry which is preliminary data.</text>
</comment>